<accession>A0A2Z7D8Q7</accession>
<dbReference type="EMBL" id="KQ988550">
    <property type="protein sequence ID" value="KZV55443.1"/>
    <property type="molecule type" value="Genomic_DNA"/>
</dbReference>
<organism evidence="1 2">
    <name type="scientific">Dorcoceras hygrometricum</name>
    <dbReference type="NCBI Taxonomy" id="472368"/>
    <lineage>
        <taxon>Eukaryota</taxon>
        <taxon>Viridiplantae</taxon>
        <taxon>Streptophyta</taxon>
        <taxon>Embryophyta</taxon>
        <taxon>Tracheophyta</taxon>
        <taxon>Spermatophyta</taxon>
        <taxon>Magnoliopsida</taxon>
        <taxon>eudicotyledons</taxon>
        <taxon>Gunneridae</taxon>
        <taxon>Pentapetalae</taxon>
        <taxon>asterids</taxon>
        <taxon>lamiids</taxon>
        <taxon>Lamiales</taxon>
        <taxon>Gesneriaceae</taxon>
        <taxon>Didymocarpoideae</taxon>
        <taxon>Trichosporeae</taxon>
        <taxon>Loxocarpinae</taxon>
        <taxon>Dorcoceras</taxon>
    </lineage>
</organism>
<sequence length="267" mass="29892">MVDGSLLIQEGNDLWMPIPRPAVSCRLEIVCQRSYDDTLPRISEFFRDIVAVSTMIDIAVDASDFVGVFHRDPTVFASVSQRPLDTDLTSPNPSTKDSRVFFTTDDTPMGVDQILMPTAVTPQDFREPLTQLRAVVSQISTERVQTRNDSDRLQDMLFMEEIQIQKSALSLDILASQRKLITQQAAIAIVLDDIRKDVDETKAALSNAILDFYAQEQENYNNISSQLGELVAYINREEVVLVKVAEEMIEGVLQRKGDPIVVVLGTL</sequence>
<protein>
    <submittedName>
        <fullName evidence="1">Uncharacterized protein</fullName>
    </submittedName>
</protein>
<reference evidence="1 2" key="1">
    <citation type="journal article" date="2015" name="Proc. Natl. Acad. Sci. U.S.A.">
        <title>The resurrection genome of Boea hygrometrica: A blueprint for survival of dehydration.</title>
        <authorList>
            <person name="Xiao L."/>
            <person name="Yang G."/>
            <person name="Zhang L."/>
            <person name="Yang X."/>
            <person name="Zhao S."/>
            <person name="Ji Z."/>
            <person name="Zhou Q."/>
            <person name="Hu M."/>
            <person name="Wang Y."/>
            <person name="Chen M."/>
            <person name="Xu Y."/>
            <person name="Jin H."/>
            <person name="Xiao X."/>
            <person name="Hu G."/>
            <person name="Bao F."/>
            <person name="Hu Y."/>
            <person name="Wan P."/>
            <person name="Li L."/>
            <person name="Deng X."/>
            <person name="Kuang T."/>
            <person name="Xiang C."/>
            <person name="Zhu J.K."/>
            <person name="Oliver M.J."/>
            <person name="He Y."/>
        </authorList>
    </citation>
    <scope>NUCLEOTIDE SEQUENCE [LARGE SCALE GENOMIC DNA]</scope>
    <source>
        <strain evidence="2">cv. XS01</strain>
    </source>
</reference>
<gene>
    <name evidence="1" type="ORF">F511_40533</name>
</gene>
<proteinExistence type="predicted"/>
<dbReference type="AlphaFoldDB" id="A0A2Z7D8Q7"/>
<name>A0A2Z7D8Q7_9LAMI</name>
<evidence type="ECO:0000313" key="1">
    <source>
        <dbReference type="EMBL" id="KZV55443.1"/>
    </source>
</evidence>
<keyword evidence="2" id="KW-1185">Reference proteome</keyword>
<dbReference type="Proteomes" id="UP000250235">
    <property type="component" value="Unassembled WGS sequence"/>
</dbReference>
<evidence type="ECO:0000313" key="2">
    <source>
        <dbReference type="Proteomes" id="UP000250235"/>
    </source>
</evidence>